<dbReference type="InterPro" id="IPR036188">
    <property type="entry name" value="FAD/NAD-bd_sf"/>
</dbReference>
<dbReference type="Gene3D" id="3.50.50.60">
    <property type="entry name" value="FAD/NAD(P)-binding domain"/>
    <property type="match status" value="1"/>
</dbReference>
<protein>
    <submittedName>
        <fullName evidence="10">Glucose-methanol-choline oxidoreductase, FAD/NAD(P)-binding domain protein</fullName>
    </submittedName>
</protein>
<keyword evidence="3" id="KW-0285">Flavoprotein</keyword>
<evidence type="ECO:0000256" key="3">
    <source>
        <dbReference type="ARBA" id="ARBA00022630"/>
    </source>
</evidence>
<dbReference type="PROSITE" id="PS00624">
    <property type="entry name" value="GMC_OXRED_2"/>
    <property type="match status" value="1"/>
</dbReference>
<dbReference type="Pfam" id="PF00732">
    <property type="entry name" value="GMC_oxred_N"/>
    <property type="match status" value="1"/>
</dbReference>
<name>A0A2U1NTM1_ARTAN</name>
<feature type="binding site" evidence="6">
    <location>
        <position position="234"/>
    </location>
    <ligand>
        <name>FAD</name>
        <dbReference type="ChEBI" id="CHEBI:57692"/>
    </ligand>
</feature>
<evidence type="ECO:0000256" key="2">
    <source>
        <dbReference type="ARBA" id="ARBA00010790"/>
    </source>
</evidence>
<evidence type="ECO:0000256" key="6">
    <source>
        <dbReference type="PIRSR" id="PIRSR000137-2"/>
    </source>
</evidence>
<dbReference type="EMBL" id="PKPP01002217">
    <property type="protein sequence ID" value="PWA76821.1"/>
    <property type="molecule type" value="Genomic_DNA"/>
</dbReference>
<dbReference type="PANTHER" id="PTHR45968:SF3">
    <property type="entry name" value="OS04G0573100 PROTEIN"/>
    <property type="match status" value="1"/>
</dbReference>
<dbReference type="GO" id="GO:0016614">
    <property type="term" value="F:oxidoreductase activity, acting on CH-OH group of donors"/>
    <property type="evidence" value="ECO:0007669"/>
    <property type="project" value="InterPro"/>
</dbReference>
<feature type="binding site" evidence="6">
    <location>
        <position position="120"/>
    </location>
    <ligand>
        <name>FAD</name>
        <dbReference type="ChEBI" id="CHEBI:57692"/>
    </ligand>
</feature>
<dbReference type="PANTHER" id="PTHR45968">
    <property type="entry name" value="OSJNBA0019K04.7 PROTEIN"/>
    <property type="match status" value="1"/>
</dbReference>
<comment type="similarity">
    <text evidence="2">Belongs to the GMC oxidoreductase family.</text>
</comment>
<evidence type="ECO:0000313" key="10">
    <source>
        <dbReference type="EMBL" id="PWA76821.1"/>
    </source>
</evidence>
<feature type="binding site" evidence="6">
    <location>
        <begin position="477"/>
        <end position="478"/>
    </location>
    <ligand>
        <name>FAD</name>
        <dbReference type="ChEBI" id="CHEBI:57692"/>
    </ligand>
</feature>
<evidence type="ECO:0000256" key="5">
    <source>
        <dbReference type="ARBA" id="ARBA00022827"/>
    </source>
</evidence>
<dbReference type="InterPro" id="IPR000172">
    <property type="entry name" value="GMC_OxRdtase_N"/>
</dbReference>
<keyword evidence="4 8" id="KW-0732">Signal</keyword>
<dbReference type="Gene3D" id="3.30.410.40">
    <property type="match status" value="1"/>
</dbReference>
<evidence type="ECO:0000259" key="9">
    <source>
        <dbReference type="PROSITE" id="PS00624"/>
    </source>
</evidence>
<dbReference type="SUPFAM" id="SSF54373">
    <property type="entry name" value="FAD-linked reductases, C-terminal domain"/>
    <property type="match status" value="1"/>
</dbReference>
<dbReference type="AlphaFoldDB" id="A0A2U1NTM1"/>
<dbReference type="InterPro" id="IPR012132">
    <property type="entry name" value="GMC_OxRdtase"/>
</dbReference>
<keyword evidence="7" id="KW-1015">Disulfide bond</keyword>
<accession>A0A2U1NTM1</accession>
<feature type="binding site" evidence="6">
    <location>
        <begin position="56"/>
        <end position="57"/>
    </location>
    <ligand>
        <name>FAD</name>
        <dbReference type="ChEBI" id="CHEBI:57692"/>
    </ligand>
</feature>
<proteinExistence type="inferred from homology"/>
<comment type="cofactor">
    <cofactor evidence="1 6">
        <name>FAD</name>
        <dbReference type="ChEBI" id="CHEBI:57692"/>
    </cofactor>
</comment>
<keyword evidence="5 6" id="KW-0274">FAD</keyword>
<dbReference type="OrthoDB" id="269227at2759"/>
<feature type="domain" description="Glucose-methanol-choline oxidoreductase N-terminal" evidence="9">
    <location>
        <begin position="278"/>
        <end position="292"/>
    </location>
</feature>
<dbReference type="PIRSF" id="PIRSF000137">
    <property type="entry name" value="Alcohol_oxidase"/>
    <property type="match status" value="1"/>
</dbReference>
<feature type="disulfide bond" evidence="7">
    <location>
        <begin position="415"/>
        <end position="469"/>
    </location>
</feature>
<feature type="signal peptide" evidence="8">
    <location>
        <begin position="1"/>
        <end position="26"/>
    </location>
</feature>
<sequence length="546" mass="59454">MANYKSWRLIEAALVTILFLVDFGFAESPGNYTFLYNATQAPSVSFYDYIIIGGGTTGIPLATTLSANYSVLLLERGGSPYDNPNVTEVNNFGSYFFDTSPTSPSQEFIVEGVVNSRPRVLGGGTSINAGFYSRGEAKFNVEAKLTDEDLILDSYEWAENVMVSEPIVRAWQSALHDALLEAGVTPDNGFTYDHLVGTKVGGTLFDQLGKRHTAADLLQYANPEALSVFLYASVHKILFKTQGTTPTAFGVAFEDSLGKMHRAFLKAGDGNEIILAAGALGSPQLLVLSGIGPKEQLDALNISCVLEQPFVGKDVADNPLNAFFIPSPIAVERSIVQVVGITPFGSYIEEAGGANFIFADPSVYLPFTTEMGGFIFEKINGPLSKGELTIVTRNPADNPAITFNYFSEPEDLQKCVKGIETILNAVDSEAFSKYKLANMTRQDILDFNIKLPHNQNVHSNTSTSLEQHCKETVRTMWHYHGGCHIGQVVDDDYKVIGVNSLRVIDGSTILNSPGTNPQASVLMLGRYMGVTILNQRLALDKPYADW</sequence>
<organism evidence="10 11">
    <name type="scientific">Artemisia annua</name>
    <name type="common">Sweet wormwood</name>
    <dbReference type="NCBI Taxonomy" id="35608"/>
    <lineage>
        <taxon>Eukaryota</taxon>
        <taxon>Viridiplantae</taxon>
        <taxon>Streptophyta</taxon>
        <taxon>Embryophyta</taxon>
        <taxon>Tracheophyta</taxon>
        <taxon>Spermatophyta</taxon>
        <taxon>Magnoliopsida</taxon>
        <taxon>eudicotyledons</taxon>
        <taxon>Gunneridae</taxon>
        <taxon>Pentapetalae</taxon>
        <taxon>asterids</taxon>
        <taxon>campanulids</taxon>
        <taxon>Asterales</taxon>
        <taxon>Asteraceae</taxon>
        <taxon>Asteroideae</taxon>
        <taxon>Anthemideae</taxon>
        <taxon>Artemisiinae</taxon>
        <taxon>Artemisia</taxon>
    </lineage>
</organism>
<comment type="caution">
    <text evidence="10">The sequence shown here is derived from an EMBL/GenBank/DDBJ whole genome shotgun (WGS) entry which is preliminary data.</text>
</comment>
<dbReference type="SUPFAM" id="SSF51905">
    <property type="entry name" value="FAD/NAD(P)-binding domain"/>
    <property type="match status" value="1"/>
</dbReference>
<keyword evidence="11" id="KW-1185">Reference proteome</keyword>
<evidence type="ECO:0000313" key="11">
    <source>
        <dbReference type="Proteomes" id="UP000245207"/>
    </source>
</evidence>
<feature type="chain" id="PRO_5015613440" evidence="8">
    <location>
        <begin position="27"/>
        <end position="546"/>
    </location>
</feature>
<feature type="binding site" evidence="6">
    <location>
        <begin position="517"/>
        <end position="518"/>
    </location>
    <ligand>
        <name>FAD</name>
        <dbReference type="ChEBI" id="CHEBI:57692"/>
    </ligand>
</feature>
<dbReference type="Proteomes" id="UP000245207">
    <property type="component" value="Unassembled WGS sequence"/>
</dbReference>
<evidence type="ECO:0000256" key="1">
    <source>
        <dbReference type="ARBA" id="ARBA00001974"/>
    </source>
</evidence>
<dbReference type="GO" id="GO:0050660">
    <property type="term" value="F:flavin adenine dinucleotide binding"/>
    <property type="evidence" value="ECO:0007669"/>
    <property type="project" value="InterPro"/>
</dbReference>
<evidence type="ECO:0000256" key="8">
    <source>
        <dbReference type="SAM" id="SignalP"/>
    </source>
</evidence>
<gene>
    <name evidence="10" type="ORF">CTI12_AA229380</name>
</gene>
<reference evidence="10 11" key="1">
    <citation type="journal article" date="2018" name="Mol. Plant">
        <title>The genome of Artemisia annua provides insight into the evolution of Asteraceae family and artemisinin biosynthesis.</title>
        <authorList>
            <person name="Shen Q."/>
            <person name="Zhang L."/>
            <person name="Liao Z."/>
            <person name="Wang S."/>
            <person name="Yan T."/>
            <person name="Shi P."/>
            <person name="Liu M."/>
            <person name="Fu X."/>
            <person name="Pan Q."/>
            <person name="Wang Y."/>
            <person name="Lv Z."/>
            <person name="Lu X."/>
            <person name="Zhang F."/>
            <person name="Jiang W."/>
            <person name="Ma Y."/>
            <person name="Chen M."/>
            <person name="Hao X."/>
            <person name="Li L."/>
            <person name="Tang Y."/>
            <person name="Lv G."/>
            <person name="Zhou Y."/>
            <person name="Sun X."/>
            <person name="Brodelius P.E."/>
            <person name="Rose J.K.C."/>
            <person name="Tang K."/>
        </authorList>
    </citation>
    <scope>NUCLEOTIDE SEQUENCE [LARGE SCALE GENOMIC DNA]</scope>
    <source>
        <strain evidence="11">cv. Huhao1</strain>
        <tissue evidence="10">Leaf</tissue>
    </source>
</reference>
<feature type="binding site" evidence="6">
    <location>
        <position position="506"/>
    </location>
    <ligand>
        <name>FAD</name>
        <dbReference type="ChEBI" id="CHEBI:57692"/>
    </ligand>
</feature>
<dbReference type="InterPro" id="IPR051871">
    <property type="entry name" value="GMC_Oxidoreductase-Related"/>
</dbReference>
<dbReference type="STRING" id="35608.A0A2U1NTM1"/>
<dbReference type="Pfam" id="PF05199">
    <property type="entry name" value="GMC_oxred_C"/>
    <property type="match status" value="1"/>
</dbReference>
<evidence type="ECO:0000256" key="4">
    <source>
        <dbReference type="ARBA" id="ARBA00022729"/>
    </source>
</evidence>
<evidence type="ECO:0000256" key="7">
    <source>
        <dbReference type="PIRSR" id="PIRSR000137-3"/>
    </source>
</evidence>
<dbReference type="InterPro" id="IPR007867">
    <property type="entry name" value="GMC_OxRtase_C"/>
</dbReference>